<keyword evidence="3 5" id="KW-1133">Transmembrane helix</keyword>
<dbReference type="PANTHER" id="PTHR48022">
    <property type="entry name" value="PLASTIDIC GLUCOSE TRANSPORTER 4"/>
    <property type="match status" value="1"/>
</dbReference>
<dbReference type="InterPro" id="IPR005828">
    <property type="entry name" value="MFS_sugar_transport-like"/>
</dbReference>
<proteinExistence type="predicted"/>
<feature type="transmembrane region" description="Helical" evidence="5">
    <location>
        <begin position="21"/>
        <end position="46"/>
    </location>
</feature>
<evidence type="ECO:0000256" key="3">
    <source>
        <dbReference type="ARBA" id="ARBA00022989"/>
    </source>
</evidence>
<comment type="subcellular location">
    <subcellularLocation>
        <location evidence="1">Membrane</location>
        <topology evidence="1">Multi-pass membrane protein</topology>
    </subcellularLocation>
</comment>
<evidence type="ECO:0000256" key="5">
    <source>
        <dbReference type="SAM" id="Phobius"/>
    </source>
</evidence>
<evidence type="ECO:0000256" key="1">
    <source>
        <dbReference type="ARBA" id="ARBA00004141"/>
    </source>
</evidence>
<dbReference type="Pfam" id="PF00083">
    <property type="entry name" value="Sugar_tr"/>
    <property type="match status" value="1"/>
</dbReference>
<dbReference type="InterPro" id="IPR036259">
    <property type="entry name" value="MFS_trans_sf"/>
</dbReference>
<evidence type="ECO:0000313" key="6">
    <source>
        <dbReference type="EMBL" id="EFY86631.1"/>
    </source>
</evidence>
<keyword evidence="4 5" id="KW-0472">Membrane</keyword>
<dbReference type="HOGENOM" id="CLU_1289201_0_0_1"/>
<dbReference type="SUPFAM" id="SSF103473">
    <property type="entry name" value="MFS general substrate transporter"/>
    <property type="match status" value="1"/>
</dbReference>
<feature type="transmembrane region" description="Helical" evidence="5">
    <location>
        <begin position="100"/>
        <end position="117"/>
    </location>
</feature>
<feature type="transmembrane region" description="Helical" evidence="5">
    <location>
        <begin position="66"/>
        <end position="88"/>
    </location>
</feature>
<dbReference type="GO" id="GO:0005351">
    <property type="term" value="F:carbohydrate:proton symporter activity"/>
    <property type="evidence" value="ECO:0007669"/>
    <property type="project" value="TreeGrafter"/>
</dbReference>
<keyword evidence="7" id="KW-1185">Reference proteome</keyword>
<gene>
    <name evidence="6" type="ORF">MAC_07320</name>
</gene>
<organism evidence="7">
    <name type="scientific">Metarhizium acridum (strain CQMa 102)</name>
    <dbReference type="NCBI Taxonomy" id="655827"/>
    <lineage>
        <taxon>Eukaryota</taxon>
        <taxon>Fungi</taxon>
        <taxon>Dikarya</taxon>
        <taxon>Ascomycota</taxon>
        <taxon>Pezizomycotina</taxon>
        <taxon>Sordariomycetes</taxon>
        <taxon>Hypocreomycetidae</taxon>
        <taxon>Hypocreales</taxon>
        <taxon>Clavicipitaceae</taxon>
        <taxon>Metarhizium</taxon>
    </lineage>
</organism>
<dbReference type="OrthoDB" id="6133115at2759"/>
<dbReference type="EMBL" id="GL698542">
    <property type="protein sequence ID" value="EFY86631.1"/>
    <property type="molecule type" value="Genomic_DNA"/>
</dbReference>
<dbReference type="InParanoid" id="E9EBS2"/>
<dbReference type="Gene3D" id="1.20.1250.20">
    <property type="entry name" value="MFS general substrate transporter like domains"/>
    <property type="match status" value="1"/>
</dbReference>
<feature type="transmembrane region" description="Helical" evidence="5">
    <location>
        <begin position="123"/>
        <end position="146"/>
    </location>
</feature>
<sequence>MTPATTPDSVVEWRRSNWTTFGYCLIVSLGAILFGLDTATISGVIMINKFQEDFGDMGPITGAFSISAGGQTLLYGLLLNGAILASMVSGPIETSMMYQGFINAAAFAGAGIIQGVHNLNNKWAWRTPLVVMMSAPLLMLLLIPLLPETPRWYVTRGRYQEARESLGKVRGTTWPPAELDREIDDITAMFELERSLEGSRARGLDNIPRLLPQN</sequence>
<keyword evidence="6" id="KW-0813">Transport</keyword>
<reference evidence="6 7" key="1">
    <citation type="journal article" date="2011" name="PLoS Genet.">
        <title>Genome sequencing and comparative transcriptomics of the model entomopathogenic fungi Metarhizium anisopliae and M. acridum.</title>
        <authorList>
            <person name="Gao Q."/>
            <person name="Jin K."/>
            <person name="Ying S.H."/>
            <person name="Zhang Y."/>
            <person name="Xiao G."/>
            <person name="Shang Y."/>
            <person name="Duan Z."/>
            <person name="Hu X."/>
            <person name="Xie X.Q."/>
            <person name="Zhou G."/>
            <person name="Peng G."/>
            <person name="Luo Z."/>
            <person name="Huang W."/>
            <person name="Wang B."/>
            <person name="Fang W."/>
            <person name="Wang S."/>
            <person name="Zhong Y."/>
            <person name="Ma L.J."/>
            <person name="St Leger R.J."/>
            <person name="Zhao G.P."/>
            <person name="Pei Y."/>
            <person name="Feng M.G."/>
            <person name="Xia Y."/>
            <person name="Wang C."/>
        </authorList>
    </citation>
    <scope>NUCLEOTIDE SEQUENCE [LARGE SCALE GENOMIC DNA]</scope>
    <source>
        <strain evidence="6 7">CQMa 102</strain>
    </source>
</reference>
<dbReference type="PANTHER" id="PTHR48022:SF2">
    <property type="entry name" value="PLASTIDIC GLUCOSE TRANSPORTER 4"/>
    <property type="match status" value="1"/>
</dbReference>
<dbReference type="GO" id="GO:0016020">
    <property type="term" value="C:membrane"/>
    <property type="evidence" value="ECO:0007669"/>
    <property type="project" value="UniProtKB-SubCell"/>
</dbReference>
<keyword evidence="6" id="KW-0762">Sugar transport</keyword>
<evidence type="ECO:0000313" key="7">
    <source>
        <dbReference type="Proteomes" id="UP000002499"/>
    </source>
</evidence>
<name>E9EBS2_METAQ</name>
<dbReference type="eggNOG" id="KOG0254">
    <property type="taxonomic scope" value="Eukaryota"/>
</dbReference>
<accession>E9EBS2</accession>
<dbReference type="Proteomes" id="UP000002499">
    <property type="component" value="Unassembled WGS sequence"/>
</dbReference>
<evidence type="ECO:0000256" key="4">
    <source>
        <dbReference type="ARBA" id="ARBA00023136"/>
    </source>
</evidence>
<evidence type="ECO:0000256" key="2">
    <source>
        <dbReference type="ARBA" id="ARBA00022692"/>
    </source>
</evidence>
<keyword evidence="2 5" id="KW-0812">Transmembrane</keyword>
<dbReference type="AlphaFoldDB" id="E9EBS2"/>
<dbReference type="InterPro" id="IPR050360">
    <property type="entry name" value="MFS_Sugar_Transporters"/>
</dbReference>
<protein>
    <submittedName>
        <fullName evidence="6">Sugar transporter, putative</fullName>
    </submittedName>
</protein>